<accession>A0A2P6NJ96</accession>
<name>A0A2P6NJ96_9EUKA</name>
<gene>
    <name evidence="1" type="ORF">PROFUN_08492</name>
</gene>
<evidence type="ECO:0000313" key="2">
    <source>
        <dbReference type="Proteomes" id="UP000241769"/>
    </source>
</evidence>
<protein>
    <submittedName>
        <fullName evidence="1">Uncharacterized protein</fullName>
    </submittedName>
</protein>
<dbReference type="InParanoid" id="A0A2P6NJ96"/>
<reference evidence="1 2" key="1">
    <citation type="journal article" date="2018" name="Genome Biol. Evol.">
        <title>Multiple Roots of Fruiting Body Formation in Amoebozoa.</title>
        <authorList>
            <person name="Hillmann F."/>
            <person name="Forbes G."/>
            <person name="Novohradska S."/>
            <person name="Ferling I."/>
            <person name="Riege K."/>
            <person name="Groth M."/>
            <person name="Westermann M."/>
            <person name="Marz M."/>
            <person name="Spaller T."/>
            <person name="Winckler T."/>
            <person name="Schaap P."/>
            <person name="Glockner G."/>
        </authorList>
    </citation>
    <scope>NUCLEOTIDE SEQUENCE [LARGE SCALE GENOMIC DNA]</scope>
    <source>
        <strain evidence="1 2">Jena</strain>
    </source>
</reference>
<dbReference type="Proteomes" id="UP000241769">
    <property type="component" value="Unassembled WGS sequence"/>
</dbReference>
<organism evidence="1 2">
    <name type="scientific">Planoprotostelium fungivorum</name>
    <dbReference type="NCBI Taxonomy" id="1890364"/>
    <lineage>
        <taxon>Eukaryota</taxon>
        <taxon>Amoebozoa</taxon>
        <taxon>Evosea</taxon>
        <taxon>Variosea</taxon>
        <taxon>Cavosteliida</taxon>
        <taxon>Cavosteliaceae</taxon>
        <taxon>Planoprotostelium</taxon>
    </lineage>
</organism>
<keyword evidence="2" id="KW-1185">Reference proteome</keyword>
<sequence>MQFSGGFQQETVDSSYIFDRIVDVDLYIFPNPRPSGPVPASSDYTTEVYRSILSMHPGGGMVSPMKETATDHQESNRLTPEVIQAFYLYT</sequence>
<comment type="caution">
    <text evidence="1">The sequence shown here is derived from an EMBL/GenBank/DDBJ whole genome shotgun (WGS) entry which is preliminary data.</text>
</comment>
<proteinExistence type="predicted"/>
<evidence type="ECO:0000313" key="1">
    <source>
        <dbReference type="EMBL" id="PRP84030.1"/>
    </source>
</evidence>
<dbReference type="AlphaFoldDB" id="A0A2P6NJ96"/>
<dbReference type="EMBL" id="MDYQ01000070">
    <property type="protein sequence ID" value="PRP84030.1"/>
    <property type="molecule type" value="Genomic_DNA"/>
</dbReference>